<protein>
    <submittedName>
        <fullName evidence="8">Dihydroorotate dehydrogenase (Fumarate)</fullName>
    </submittedName>
</protein>
<dbReference type="Proteomes" id="UP000198623">
    <property type="component" value="Unassembled WGS sequence"/>
</dbReference>
<evidence type="ECO:0000259" key="7">
    <source>
        <dbReference type="Pfam" id="PF01180"/>
    </source>
</evidence>
<feature type="domain" description="Dihydroorotate dehydrogenase catalytic" evidence="7">
    <location>
        <begin position="93"/>
        <end position="292"/>
    </location>
</feature>
<gene>
    <name evidence="8" type="ORF">SAMN05216175_10174</name>
</gene>
<dbReference type="UniPathway" id="UPA00070"/>
<dbReference type="GO" id="GO:0004152">
    <property type="term" value="F:dihydroorotate dehydrogenase activity"/>
    <property type="evidence" value="ECO:0007669"/>
    <property type="project" value="InterPro"/>
</dbReference>
<evidence type="ECO:0000256" key="6">
    <source>
        <dbReference type="ARBA" id="ARBA00023002"/>
    </source>
</evidence>
<proteinExistence type="predicted"/>
<comment type="pathway">
    <text evidence="2">Pyrimidine metabolism; UMP biosynthesis via de novo pathway.</text>
</comment>
<dbReference type="Pfam" id="PF01180">
    <property type="entry name" value="DHO_dh"/>
    <property type="match status" value="1"/>
</dbReference>
<name>A0A1I2LJW2_9GAMM</name>
<evidence type="ECO:0000313" key="8">
    <source>
        <dbReference type="EMBL" id="SFF79373.1"/>
    </source>
</evidence>
<comment type="cofactor">
    <cofactor evidence="1">
        <name>FMN</name>
        <dbReference type="ChEBI" id="CHEBI:58210"/>
    </cofactor>
</comment>
<dbReference type="InterPro" id="IPR013785">
    <property type="entry name" value="Aldolase_TIM"/>
</dbReference>
<keyword evidence="3" id="KW-0285">Flavoprotein</keyword>
<evidence type="ECO:0000256" key="1">
    <source>
        <dbReference type="ARBA" id="ARBA00001917"/>
    </source>
</evidence>
<dbReference type="AlphaFoldDB" id="A0A1I2LJW2"/>
<keyword evidence="5" id="KW-0665">Pyrimidine biosynthesis</keyword>
<evidence type="ECO:0000256" key="3">
    <source>
        <dbReference type="ARBA" id="ARBA00022630"/>
    </source>
</evidence>
<reference evidence="9" key="1">
    <citation type="submission" date="2016-10" db="EMBL/GenBank/DDBJ databases">
        <authorList>
            <person name="Varghese N."/>
            <person name="Submissions S."/>
        </authorList>
    </citation>
    <scope>NUCLEOTIDE SEQUENCE [LARGE SCALE GENOMIC DNA]</scope>
    <source>
        <strain evidence="9">CGMCC 1.10971</strain>
    </source>
</reference>
<dbReference type="SUPFAM" id="SSF51395">
    <property type="entry name" value="FMN-linked oxidoreductases"/>
    <property type="match status" value="1"/>
</dbReference>
<dbReference type="PANTHER" id="PTHR48109">
    <property type="entry name" value="DIHYDROOROTATE DEHYDROGENASE (QUINONE), MITOCHONDRIAL-RELATED"/>
    <property type="match status" value="1"/>
</dbReference>
<organism evidence="8 9">
    <name type="scientific">Neptunomonas qingdaonensis</name>
    <dbReference type="NCBI Taxonomy" id="1045558"/>
    <lineage>
        <taxon>Bacteria</taxon>
        <taxon>Pseudomonadati</taxon>
        <taxon>Pseudomonadota</taxon>
        <taxon>Gammaproteobacteria</taxon>
        <taxon>Oceanospirillales</taxon>
        <taxon>Oceanospirillaceae</taxon>
        <taxon>Neptunomonas</taxon>
    </lineage>
</organism>
<dbReference type="InterPro" id="IPR005720">
    <property type="entry name" value="Dihydroorotate_DH_cat"/>
</dbReference>
<dbReference type="RefSeq" id="WP_090722984.1">
    <property type="nucleotide sequence ID" value="NZ_FOOU01000001.1"/>
</dbReference>
<dbReference type="PIRSF" id="PIRSF000164">
    <property type="entry name" value="DHO_oxidase"/>
    <property type="match status" value="1"/>
</dbReference>
<dbReference type="InterPro" id="IPR012135">
    <property type="entry name" value="Dihydroorotate_DH_1_2"/>
</dbReference>
<keyword evidence="6" id="KW-0560">Oxidoreductase</keyword>
<evidence type="ECO:0000256" key="2">
    <source>
        <dbReference type="ARBA" id="ARBA00004725"/>
    </source>
</evidence>
<dbReference type="GO" id="GO:0044205">
    <property type="term" value="P:'de novo' UMP biosynthetic process"/>
    <property type="evidence" value="ECO:0007669"/>
    <property type="project" value="UniProtKB-UniPathway"/>
</dbReference>
<dbReference type="InterPro" id="IPR050074">
    <property type="entry name" value="DHO_dehydrogenase"/>
</dbReference>
<dbReference type="PANTHER" id="PTHR48109:SF3">
    <property type="entry name" value="SLL0744 PROTEIN"/>
    <property type="match status" value="1"/>
</dbReference>
<dbReference type="OrthoDB" id="9794954at2"/>
<dbReference type="STRING" id="1045558.SAMN05216175_10174"/>
<evidence type="ECO:0000256" key="5">
    <source>
        <dbReference type="ARBA" id="ARBA00022975"/>
    </source>
</evidence>
<dbReference type="EMBL" id="FOOU01000001">
    <property type="protein sequence ID" value="SFF79373.1"/>
    <property type="molecule type" value="Genomic_DNA"/>
</dbReference>
<dbReference type="NCBIfam" id="NF005741">
    <property type="entry name" value="PRK07565.1"/>
    <property type="match status" value="1"/>
</dbReference>
<keyword evidence="4" id="KW-0288">FMN</keyword>
<accession>A0A1I2LJW2</accession>
<evidence type="ECO:0000256" key="4">
    <source>
        <dbReference type="ARBA" id="ARBA00022643"/>
    </source>
</evidence>
<keyword evidence="9" id="KW-1185">Reference proteome</keyword>
<sequence length="333" mass="36692">MSKLTSHYLGMTLKSPLVASASPLTSSLKSALALEEAGIAAIVMHSLFEEHCQQDNDLIHKILHDQDIGHFEADGYLPSPIMKKLKTTEERYLETLQSLKQALSIPVIASLNGVSLEGWEEHAANMQQAGADALELNIYYVAANLKESANHVENRYVEIVRRVRAAINIPLAVKISSQFSSPVHFVDKLKIAGADAIVIFNRFYQPDINLETLDVDSHIQLSTSSELLERLRWTAIIKHQVAIDIAVTGGIHSTEDVLKASLAGADITQLCSVLLHNGLGVISELNQGIGQWLDANEYESLAQLKGSMSYAHTPDPSRYERSNYLDLLDGWGR</sequence>
<dbReference type="Gene3D" id="3.20.20.70">
    <property type="entry name" value="Aldolase class I"/>
    <property type="match status" value="1"/>
</dbReference>
<evidence type="ECO:0000313" key="9">
    <source>
        <dbReference type="Proteomes" id="UP000198623"/>
    </source>
</evidence>
<dbReference type="GO" id="GO:0006207">
    <property type="term" value="P:'de novo' pyrimidine nucleobase biosynthetic process"/>
    <property type="evidence" value="ECO:0007669"/>
    <property type="project" value="TreeGrafter"/>
</dbReference>
<dbReference type="GO" id="GO:0005737">
    <property type="term" value="C:cytoplasm"/>
    <property type="evidence" value="ECO:0007669"/>
    <property type="project" value="InterPro"/>
</dbReference>